<dbReference type="AlphaFoldDB" id="A0A897NLU9"/>
<reference evidence="1 2" key="1">
    <citation type="submission" date="2020-11" db="EMBL/GenBank/DDBJ databases">
        <title>Carbohydrate-dependent, anaerobic sulfur respiration: A novel catabolism in halophilic archaea.</title>
        <authorList>
            <person name="Sorokin D.Y."/>
            <person name="Messina E."/>
            <person name="Smedile F."/>
            <person name="La Cono V."/>
            <person name="Hallsworth J.E."/>
            <person name="Yakimov M.M."/>
        </authorList>
    </citation>
    <scope>NUCLEOTIDE SEQUENCE [LARGE SCALE GENOMIC DNA]</scope>
    <source>
        <strain evidence="1 2">HSR-Est</strain>
    </source>
</reference>
<name>A0A897NLU9_9EURY</name>
<dbReference type="GeneID" id="68856803"/>
<dbReference type="Proteomes" id="UP000663292">
    <property type="component" value="Chromosome"/>
</dbReference>
<evidence type="ECO:0000313" key="1">
    <source>
        <dbReference type="EMBL" id="QSG13717.1"/>
    </source>
</evidence>
<gene>
    <name evidence="1" type="ORF">HSEST_0161</name>
</gene>
<dbReference type="EMBL" id="CP064791">
    <property type="protein sequence ID" value="QSG13717.1"/>
    <property type="molecule type" value="Genomic_DNA"/>
</dbReference>
<protein>
    <submittedName>
        <fullName evidence="1">Uncharacterized protein</fullName>
    </submittedName>
</protein>
<keyword evidence="2" id="KW-1185">Reference proteome</keyword>
<accession>A0A897NLU9</accession>
<evidence type="ECO:0000313" key="2">
    <source>
        <dbReference type="Proteomes" id="UP000663292"/>
    </source>
</evidence>
<dbReference type="RefSeq" id="WP_229121673.1">
    <property type="nucleotide sequence ID" value="NZ_CP064791.1"/>
</dbReference>
<organism evidence="1 2">
    <name type="scientific">Halapricum desulfuricans</name>
    <dbReference type="NCBI Taxonomy" id="2841257"/>
    <lineage>
        <taxon>Archaea</taxon>
        <taxon>Methanobacteriati</taxon>
        <taxon>Methanobacteriota</taxon>
        <taxon>Stenosarchaea group</taxon>
        <taxon>Halobacteria</taxon>
        <taxon>Halobacteriales</taxon>
        <taxon>Haloarculaceae</taxon>
        <taxon>Halapricum</taxon>
    </lineage>
</organism>
<sequence>MSQRVSEPQINIRYWAAQYEATADDDEIYDDAIESNSTTLDRARSLWDWKDLSRGVPFEQVEPVLSTLEFDEYLKKPPGDAVASLSSTLVEKGALETETVVAPAFILHLADSSSEEYSSRFPIFDARCWKAFVFLTKRREGDEKLPVGATTSASRYGEFCQYFSRTLPQGVSGRQYEKALFKFGGYIGRLPVETIAEISEYLTAIERNIHEQIDTAGFALTDSP</sequence>
<proteinExistence type="predicted"/>